<feature type="binding site" evidence="5 6">
    <location>
        <position position="176"/>
    </location>
    <ligand>
        <name>FAD</name>
        <dbReference type="ChEBI" id="CHEBI:57692"/>
    </ligand>
</feature>
<accession>H5TCZ2</accession>
<dbReference type="InterPro" id="IPR006094">
    <property type="entry name" value="Oxid_FAD_bind_N"/>
</dbReference>
<comment type="catalytic activity">
    <reaction evidence="5">
        <text>(R)-lactate + a quinone = a quinol + pyruvate</text>
        <dbReference type="Rhea" id="RHEA:51468"/>
        <dbReference type="ChEBI" id="CHEBI:15361"/>
        <dbReference type="ChEBI" id="CHEBI:16004"/>
        <dbReference type="ChEBI" id="CHEBI:24646"/>
        <dbReference type="ChEBI" id="CHEBI:132124"/>
        <dbReference type="EC" id="1.1.5.12"/>
    </reaction>
</comment>
<dbReference type="HAMAP" id="MF_02092">
    <property type="entry name" value="DLDH_Dld"/>
    <property type="match status" value="1"/>
</dbReference>
<evidence type="ECO:0000256" key="2">
    <source>
        <dbReference type="ARBA" id="ARBA00022630"/>
    </source>
</evidence>
<dbReference type="InterPro" id="IPR016169">
    <property type="entry name" value="FAD-bd_PCMH_sub2"/>
</dbReference>
<dbReference type="InterPro" id="IPR015409">
    <property type="entry name" value="Lactate_DH_C"/>
</dbReference>
<dbReference type="Pfam" id="PF09330">
    <property type="entry name" value="Lact-deh-memb"/>
    <property type="match status" value="1"/>
</dbReference>
<dbReference type="eggNOG" id="COG0277">
    <property type="taxonomic scope" value="Bacteria"/>
</dbReference>
<evidence type="ECO:0000256" key="4">
    <source>
        <dbReference type="ARBA" id="ARBA00023002"/>
    </source>
</evidence>
<feature type="binding site" evidence="6">
    <location>
        <position position="290"/>
    </location>
    <ligand>
        <name>FAD</name>
        <dbReference type="ChEBI" id="CHEBI:57692"/>
    </ligand>
</feature>
<feature type="domain" description="FAD-binding PCMH-type" evidence="7">
    <location>
        <begin position="75"/>
        <end position="270"/>
    </location>
</feature>
<dbReference type="Gene3D" id="3.30.465.10">
    <property type="match status" value="1"/>
</dbReference>
<dbReference type="GO" id="GO:0006089">
    <property type="term" value="P:lactate metabolic process"/>
    <property type="evidence" value="ECO:0007669"/>
    <property type="project" value="UniProtKB-UniRule"/>
</dbReference>
<organism evidence="8 9">
    <name type="scientific">Glaciecola punicea ACAM 611</name>
    <dbReference type="NCBI Taxonomy" id="1121923"/>
    <lineage>
        <taxon>Bacteria</taxon>
        <taxon>Pseudomonadati</taxon>
        <taxon>Pseudomonadota</taxon>
        <taxon>Gammaproteobacteria</taxon>
        <taxon>Alteromonadales</taxon>
        <taxon>Alteromonadaceae</taxon>
        <taxon>Glaciecola</taxon>
    </lineage>
</organism>
<dbReference type="GO" id="GO:0022904">
    <property type="term" value="P:respiratory electron transport chain"/>
    <property type="evidence" value="ECO:0007669"/>
    <property type="project" value="InterPro"/>
</dbReference>
<dbReference type="GO" id="GO:0071949">
    <property type="term" value="F:FAD binding"/>
    <property type="evidence" value="ECO:0007669"/>
    <property type="project" value="InterPro"/>
</dbReference>
<evidence type="ECO:0000256" key="6">
    <source>
        <dbReference type="PIRSR" id="PIRSR000101-1"/>
    </source>
</evidence>
<gene>
    <name evidence="5 8" type="primary">dld</name>
    <name evidence="8" type="ORF">GPUN_2054</name>
</gene>
<evidence type="ECO:0000259" key="7">
    <source>
        <dbReference type="PROSITE" id="PS51387"/>
    </source>
</evidence>
<comment type="caution">
    <text evidence="8">The sequence shown here is derived from an EMBL/GenBank/DDBJ whole genome shotgun (WGS) entry which is preliminary data.</text>
</comment>
<comment type="similarity">
    <text evidence="5">Belongs to the quinone-dependent D-lactate dehydrogenase family.</text>
</comment>
<dbReference type="Gene3D" id="3.30.70.610">
    <property type="entry name" value="D-lactate dehydrogenase, cap domain, subdomain 1"/>
    <property type="match status" value="2"/>
</dbReference>
<keyword evidence="5" id="KW-0997">Cell inner membrane</keyword>
<keyword evidence="4 5" id="KW-0560">Oxidoreductase</keyword>
<keyword evidence="5" id="KW-0472">Membrane</keyword>
<name>H5TCZ2_9ALTE</name>
<dbReference type="EMBL" id="BAET01000022">
    <property type="protein sequence ID" value="GAB56169.1"/>
    <property type="molecule type" value="Genomic_DNA"/>
</dbReference>
<feature type="binding site" evidence="5 6">
    <location>
        <position position="295"/>
    </location>
    <ligand>
        <name>FAD</name>
        <dbReference type="ChEBI" id="CHEBI:57692"/>
    </ligand>
</feature>
<dbReference type="InterPro" id="IPR012256">
    <property type="entry name" value="D_lactate_DH"/>
</dbReference>
<comment type="cofactor">
    <cofactor evidence="1 5 6">
        <name>FAD</name>
        <dbReference type="ChEBI" id="CHEBI:57692"/>
    </cofactor>
</comment>
<feature type="binding site" evidence="5 6">
    <location>
        <position position="183"/>
    </location>
    <ligand>
        <name>FAD</name>
        <dbReference type="ChEBI" id="CHEBI:57692"/>
    </ligand>
</feature>
<dbReference type="InterPro" id="IPR016172">
    <property type="entry name" value="D-lactate_DH_C-sub1"/>
</dbReference>
<dbReference type="PANTHER" id="PTHR43716">
    <property type="entry name" value="D-2-HYDROXYGLUTARATE DEHYDROGENASE, MITOCHONDRIAL"/>
    <property type="match status" value="1"/>
</dbReference>
<dbReference type="PROSITE" id="PS51387">
    <property type="entry name" value="FAD_PCMH"/>
    <property type="match status" value="1"/>
</dbReference>
<dbReference type="InterPro" id="IPR016166">
    <property type="entry name" value="FAD-bd_PCMH"/>
</dbReference>
<dbReference type="InterPro" id="IPR051264">
    <property type="entry name" value="FAD-oxidored/transferase_4"/>
</dbReference>
<keyword evidence="9" id="KW-1185">Reference proteome</keyword>
<dbReference type="InterPro" id="IPR016167">
    <property type="entry name" value="FAD-bd_PCMH_sub1"/>
</dbReference>
<keyword evidence="5" id="KW-0874">Quinone</keyword>
<dbReference type="Proteomes" id="UP000053586">
    <property type="component" value="Unassembled WGS sequence"/>
</dbReference>
<dbReference type="EC" id="1.1.5.12" evidence="5"/>
<dbReference type="GO" id="GO:0055085">
    <property type="term" value="P:transmembrane transport"/>
    <property type="evidence" value="ECO:0007669"/>
    <property type="project" value="InterPro"/>
</dbReference>
<dbReference type="InterPro" id="IPR036318">
    <property type="entry name" value="FAD-bd_PCMH-like_sf"/>
</dbReference>
<dbReference type="OrthoDB" id="9772552at2"/>
<protein>
    <recommendedName>
        <fullName evidence="5">Quinone-dependent D-lactate dehydrogenase</fullName>
        <ecNumber evidence="5">1.1.5.12</ecNumber>
    </recommendedName>
    <alternativeName>
        <fullName evidence="5">D-lactate dehydrogenase</fullName>
        <shortName evidence="5">D-LDH</shortName>
    </alternativeName>
</protein>
<dbReference type="PIRSF" id="PIRSF000101">
    <property type="entry name" value="D-lactate_dh"/>
    <property type="match status" value="1"/>
</dbReference>
<dbReference type="STRING" id="56804.BAE46_11720"/>
<keyword evidence="5" id="KW-1003">Cell membrane</keyword>
<dbReference type="NCBIfam" id="NF008387">
    <property type="entry name" value="PRK11183.1"/>
    <property type="match status" value="1"/>
</dbReference>
<dbReference type="SUPFAM" id="SSF55103">
    <property type="entry name" value="FAD-linked oxidases, C-terminal domain"/>
    <property type="match status" value="1"/>
</dbReference>
<dbReference type="Gene3D" id="3.30.43.10">
    <property type="entry name" value="Uridine Diphospho-n-acetylenolpyruvylglucosamine Reductase, domain 2"/>
    <property type="match status" value="1"/>
</dbReference>
<sequence length="606" mass="67307">MNETIESNTSSSANKTAAPCELDVVFETGIRQPKFGVDAKSHLDILSAFERVLSAKNISADPSKNAHYRTGWRSGEGSALAVLFPQTLIQLWGSLKIAVSHNLIIVMQAANTGLTEGSTPSGNNYDRPVVIINTRFLNALHIINEGAQAIGMPGATLYQLQSELIKINRAPHSVIGSSSLGASIVGGIANNSGGALVKRGPAYTELSVYAQIDKHGELILVNHLGIDLGNNPDAIIQTLSDGSFATQGLGQGQRKASDTLYQARVKDIDADTPSRFNADPRRLYESSGCAGKVAVFAVRVDTYPVAEKQASFYIGTNDPGDLYQLRRLLLSKLDDLPEMGEYMHRDMFDVAQKYGKDTFLSVLYLGTKRLPKMLSMKGAVDAYLNKKTWLPEYLSDRLLQGFSRLFPQHLPKRMLQYRQQYEHHLIMKLSGSSVAKGKTILQNYFDNKQSGGFFECTTTEANRAYLHRFAAAGAAIRYHTMHSKDVGDILALDIALKRNESDWVEIFSPDIEQHIEKKLYYGHFFCHVFHQDYILKKGANAHHVKKLMLAQLDQRGAKYPAEHNVGHLYKADDPLRDFYKELDPSNTFNPGIGKMDKNQRNCNCCL</sequence>
<dbReference type="GO" id="GO:0031234">
    <property type="term" value="C:extrinsic component of cytoplasmic side of plasma membrane"/>
    <property type="evidence" value="ECO:0007669"/>
    <property type="project" value="UniProtKB-UniRule"/>
</dbReference>
<dbReference type="SUPFAM" id="SSF56176">
    <property type="entry name" value="FAD-binding/transporter-associated domain-like"/>
    <property type="match status" value="1"/>
</dbReference>
<evidence type="ECO:0000256" key="5">
    <source>
        <dbReference type="HAMAP-Rule" id="MF_02092"/>
    </source>
</evidence>
<proteinExistence type="inferred from homology"/>
<keyword evidence="2 5" id="KW-0285">Flavoprotein</keyword>
<dbReference type="RefSeq" id="WP_006006037.1">
    <property type="nucleotide sequence ID" value="NZ_BAET01000022.1"/>
</dbReference>
<reference evidence="8 9" key="1">
    <citation type="journal article" date="2012" name="J. Bacteriol.">
        <title>Genome sequence of proteorhodopsin-containing sea ice bacterium Glaciecola punicea ACAM 611T.</title>
        <authorList>
            <person name="Qin Q.-L."/>
            <person name="Xie B.-B."/>
            <person name="Shu Y.-L."/>
            <person name="Rong J.-C."/>
            <person name="Zhao D.-L."/>
            <person name="Zhang X.-Y."/>
            <person name="Chen X.-L."/>
            <person name="Zhou B.-C."/>
            <person name="Zhanga Y.-Z."/>
        </authorList>
    </citation>
    <scope>NUCLEOTIDE SEQUENCE [LARGE SCALE GENOMIC DNA]</scope>
    <source>
        <strain evidence="8 9">ACAM 611</strain>
    </source>
</reference>
<dbReference type="PANTHER" id="PTHR43716:SF1">
    <property type="entry name" value="D-2-HYDROXYGLUTARATE DEHYDROGENASE, MITOCHONDRIAL"/>
    <property type="match status" value="1"/>
</dbReference>
<feature type="binding site" evidence="5 6">
    <location>
        <begin position="109"/>
        <end position="113"/>
    </location>
    <ligand>
        <name>FAD</name>
        <dbReference type="ChEBI" id="CHEBI:57692"/>
    </ligand>
</feature>
<feature type="binding site" evidence="5 6">
    <location>
        <begin position="117"/>
        <end position="118"/>
    </location>
    <ligand>
        <name>FAD</name>
        <dbReference type="ChEBI" id="CHEBI:57692"/>
    </ligand>
</feature>
<dbReference type="InterPro" id="IPR016164">
    <property type="entry name" value="FAD-linked_Oxase-like_C"/>
</dbReference>
<reference evidence="8 9" key="2">
    <citation type="journal article" date="2017" name="Antonie Van Leeuwenhoek">
        <title>Rhizobium rhizosphaerae sp. nov., a novel species isolated from rice rhizosphere.</title>
        <authorList>
            <person name="Zhao J.J."/>
            <person name="Zhang J."/>
            <person name="Zhang R.J."/>
            <person name="Zhang C.W."/>
            <person name="Yin H.Q."/>
            <person name="Zhang X.X."/>
        </authorList>
    </citation>
    <scope>NUCLEOTIDE SEQUENCE [LARGE SCALE GENOMIC DNA]</scope>
    <source>
        <strain evidence="8 9">ACAM 611</strain>
    </source>
</reference>
<dbReference type="InterPro" id="IPR016173">
    <property type="entry name" value="D-lactate_DH_C-sub2"/>
</dbReference>
<feature type="binding site" evidence="5 6">
    <location>
        <position position="193"/>
    </location>
    <ligand>
        <name>FAD</name>
        <dbReference type="ChEBI" id="CHEBI:57692"/>
    </ligand>
</feature>
<dbReference type="GO" id="GO:0102029">
    <property type="term" value="F:D-lactate dehydrogenase (quinone) activity"/>
    <property type="evidence" value="ECO:0007669"/>
    <property type="project" value="UniProtKB-EC"/>
</dbReference>
<dbReference type="Pfam" id="PF01565">
    <property type="entry name" value="FAD_binding_4"/>
    <property type="match status" value="1"/>
</dbReference>
<comment type="function">
    <text evidence="5">Catalyzes the oxidation of D-lactate to pyruvate.</text>
</comment>
<evidence type="ECO:0000256" key="1">
    <source>
        <dbReference type="ARBA" id="ARBA00001974"/>
    </source>
</evidence>
<dbReference type="GO" id="GO:0048038">
    <property type="term" value="F:quinone binding"/>
    <property type="evidence" value="ECO:0007669"/>
    <property type="project" value="UniProtKB-KW"/>
</dbReference>
<keyword evidence="3 5" id="KW-0274">FAD</keyword>
<evidence type="ECO:0000313" key="9">
    <source>
        <dbReference type="Proteomes" id="UP000053586"/>
    </source>
</evidence>
<dbReference type="Gene3D" id="3.30.1370.20">
    <property type="entry name" value="D-lactate dehydrogenase, cap domain, subdomain 2"/>
    <property type="match status" value="1"/>
</dbReference>
<comment type="subcellular location">
    <subcellularLocation>
        <location evidence="5">Cell inner membrane</location>
        <topology evidence="5">Peripheral membrane protein</topology>
        <orientation evidence="5">Cytoplasmic side</orientation>
    </subcellularLocation>
</comment>
<evidence type="ECO:0000313" key="8">
    <source>
        <dbReference type="EMBL" id="GAB56169.1"/>
    </source>
</evidence>
<dbReference type="AlphaFoldDB" id="H5TCZ2"/>
<dbReference type="GO" id="GO:0004458">
    <property type="term" value="F:D-lactate dehydrogenase (cytochrome) activity"/>
    <property type="evidence" value="ECO:0007669"/>
    <property type="project" value="UniProtKB-UniRule"/>
</dbReference>
<evidence type="ECO:0000256" key="3">
    <source>
        <dbReference type="ARBA" id="ARBA00022827"/>
    </source>
</evidence>